<dbReference type="PANTHER" id="PTHR34075:SF5">
    <property type="entry name" value="BLR3430 PROTEIN"/>
    <property type="match status" value="1"/>
</dbReference>
<dbReference type="InterPro" id="IPR052513">
    <property type="entry name" value="Thioester_dehydratase-like"/>
</dbReference>
<evidence type="ECO:0000313" key="3">
    <source>
        <dbReference type="Proteomes" id="UP000830729"/>
    </source>
</evidence>
<evidence type="ECO:0000259" key="1">
    <source>
        <dbReference type="Pfam" id="PF01796"/>
    </source>
</evidence>
<reference evidence="2 3" key="1">
    <citation type="submission" date="2022-04" db="EMBL/GenBank/DDBJ databases">
        <title>Diverse halophilic archaea isolated from saline environments.</title>
        <authorList>
            <person name="Cui H.-L."/>
        </authorList>
    </citation>
    <scope>NUCLEOTIDE SEQUENCE [LARGE SCALE GENOMIC DNA]</scope>
    <source>
        <strain evidence="2 3">XZYJT49</strain>
    </source>
</reference>
<dbReference type="InterPro" id="IPR012340">
    <property type="entry name" value="NA-bd_OB-fold"/>
</dbReference>
<dbReference type="Pfam" id="PF01796">
    <property type="entry name" value="OB_ChsH2_C"/>
    <property type="match status" value="1"/>
</dbReference>
<dbReference type="AlphaFoldDB" id="A0A8U0HSW9"/>
<dbReference type="RefSeq" id="WP_248650258.1">
    <property type="nucleotide sequence ID" value="NZ_CP096659.1"/>
</dbReference>
<keyword evidence="3" id="KW-1185">Reference proteome</keyword>
<dbReference type="KEGG" id="halx:M0R89_16940"/>
<dbReference type="SUPFAM" id="SSF50249">
    <property type="entry name" value="Nucleic acid-binding proteins"/>
    <property type="match status" value="1"/>
</dbReference>
<dbReference type="GeneID" id="72186921"/>
<accession>A0A8U0HSW9</accession>
<dbReference type="EMBL" id="CP096659">
    <property type="protein sequence ID" value="UPV74212.1"/>
    <property type="molecule type" value="Genomic_DNA"/>
</dbReference>
<evidence type="ECO:0000313" key="2">
    <source>
        <dbReference type="EMBL" id="UPV74212.1"/>
    </source>
</evidence>
<name>A0A8U0HSW9_9EURY</name>
<feature type="domain" description="ChsH2 C-terminal OB-fold" evidence="1">
    <location>
        <begin position="57"/>
        <end position="116"/>
    </location>
</feature>
<sequence>MSDESGEADRVRDEGFDDFLDAIESGEGFYLECPEGHGSLPPRRVCPHCGATDLEHVALPETGEIETYTTVHVAAPEFADDAPYVTAVADFGAVRLTGQLRELDAGELDVGTEVTVGIGESETADERVLAFRPR</sequence>
<proteinExistence type="predicted"/>
<protein>
    <submittedName>
        <fullName evidence="2">Zn-ribbon domain-containing OB-fold protein</fullName>
    </submittedName>
</protein>
<dbReference type="Proteomes" id="UP000830729">
    <property type="component" value="Chromosome"/>
</dbReference>
<dbReference type="PANTHER" id="PTHR34075">
    <property type="entry name" value="BLR3430 PROTEIN"/>
    <property type="match status" value="1"/>
</dbReference>
<gene>
    <name evidence="2" type="ORF">M0R89_16940</name>
</gene>
<organism evidence="2 3">
    <name type="scientific">Halorussus limi</name>
    <dbReference type="NCBI Taxonomy" id="2938695"/>
    <lineage>
        <taxon>Archaea</taxon>
        <taxon>Methanobacteriati</taxon>
        <taxon>Methanobacteriota</taxon>
        <taxon>Stenosarchaea group</taxon>
        <taxon>Halobacteria</taxon>
        <taxon>Halobacteriales</taxon>
        <taxon>Haladaptataceae</taxon>
        <taxon>Halorussus</taxon>
    </lineage>
</organism>
<dbReference type="InterPro" id="IPR002878">
    <property type="entry name" value="ChsH2_C"/>
</dbReference>